<dbReference type="GO" id="GO:0033819">
    <property type="term" value="F:lipoyl(octanoyl) transferase activity"/>
    <property type="evidence" value="ECO:0007669"/>
    <property type="project" value="UniProtKB-EC"/>
</dbReference>
<dbReference type="PANTHER" id="PTHR43679">
    <property type="entry name" value="OCTANOYLTRANSFERASE LIPM-RELATED"/>
    <property type="match status" value="1"/>
</dbReference>
<name>A0A517R360_9PLAN</name>
<dbReference type="InterPro" id="IPR004143">
    <property type="entry name" value="BPL_LPL_catalytic"/>
</dbReference>
<dbReference type="Proteomes" id="UP000317318">
    <property type="component" value="Chromosome"/>
</dbReference>
<reference evidence="2 3" key="1">
    <citation type="submission" date="2019-02" db="EMBL/GenBank/DDBJ databases">
        <title>Deep-cultivation of Planctomycetes and their phenomic and genomic characterization uncovers novel biology.</title>
        <authorList>
            <person name="Wiegand S."/>
            <person name="Jogler M."/>
            <person name="Boedeker C."/>
            <person name="Pinto D."/>
            <person name="Vollmers J."/>
            <person name="Rivas-Marin E."/>
            <person name="Kohn T."/>
            <person name="Peeters S.H."/>
            <person name="Heuer A."/>
            <person name="Rast P."/>
            <person name="Oberbeckmann S."/>
            <person name="Bunk B."/>
            <person name="Jeske O."/>
            <person name="Meyerdierks A."/>
            <person name="Storesund J.E."/>
            <person name="Kallscheuer N."/>
            <person name="Luecker S."/>
            <person name="Lage O.M."/>
            <person name="Pohl T."/>
            <person name="Merkel B.J."/>
            <person name="Hornburger P."/>
            <person name="Mueller R.-W."/>
            <person name="Bruemmer F."/>
            <person name="Labrenz M."/>
            <person name="Spormann A.M."/>
            <person name="Op den Camp H."/>
            <person name="Overmann J."/>
            <person name="Amann R."/>
            <person name="Jetten M.S.M."/>
            <person name="Mascher T."/>
            <person name="Medema M.H."/>
            <person name="Devos D.P."/>
            <person name="Kaster A.-K."/>
            <person name="Ovreas L."/>
            <person name="Rohde M."/>
            <person name="Galperin M.Y."/>
            <person name="Jogler C."/>
        </authorList>
    </citation>
    <scope>NUCLEOTIDE SEQUENCE [LARGE SCALE GENOMIC DNA]</scope>
    <source>
        <strain evidence="2 3">Pan189</strain>
    </source>
</reference>
<gene>
    <name evidence="2" type="primary">lipM</name>
    <name evidence="2" type="ORF">Pan189_27110</name>
</gene>
<protein>
    <submittedName>
        <fullName evidence="2">Octanoyltransferase LipM</fullName>
        <ecNumber evidence="2">2.3.1.181</ecNumber>
    </submittedName>
</protein>
<sequence>MAAGAVQLDIDHEPRTGSENMARDAAMLEAAADGAGPLVRLYRWSKPTISLGHFQKNAADDIPQRFRSLPRVQRLTGGGAILHDCEWTYSCAISRTHAEASPPERLYESVHQLLIDLMLANDIKAGLRGPVLPTEAGHSNFLCFLRRDARDIVVNPSASGTKFRAAKIVGSAQRRRRGAVLQHGSLLERHSPFAPEIAGLLDLVPLSRQRLAMLAGTFSRNLAEYLGDGTVQDGFTF</sequence>
<evidence type="ECO:0000313" key="2">
    <source>
        <dbReference type="EMBL" id="QDT38320.1"/>
    </source>
</evidence>
<keyword evidence="2" id="KW-0012">Acyltransferase</keyword>
<dbReference type="InterPro" id="IPR045864">
    <property type="entry name" value="aa-tRNA-synth_II/BPL/LPL"/>
</dbReference>
<dbReference type="AlphaFoldDB" id="A0A517R360"/>
<dbReference type="KEGG" id="svp:Pan189_27110"/>
<keyword evidence="2" id="KW-0808">Transferase</keyword>
<dbReference type="Pfam" id="PF21948">
    <property type="entry name" value="LplA-B_cat"/>
    <property type="match status" value="1"/>
</dbReference>
<dbReference type="Gene3D" id="3.30.930.10">
    <property type="entry name" value="Bira Bifunctional Protein, Domain 2"/>
    <property type="match status" value="1"/>
</dbReference>
<proteinExistence type="predicted"/>
<dbReference type="SUPFAM" id="SSF55681">
    <property type="entry name" value="Class II aaRS and biotin synthetases"/>
    <property type="match status" value="1"/>
</dbReference>
<evidence type="ECO:0000313" key="3">
    <source>
        <dbReference type="Proteomes" id="UP000317318"/>
    </source>
</evidence>
<dbReference type="RefSeq" id="WP_145364442.1">
    <property type="nucleotide sequence ID" value="NZ_CP036268.1"/>
</dbReference>
<feature type="domain" description="BPL/LPL catalytic" evidence="1">
    <location>
        <begin position="33"/>
        <end position="230"/>
    </location>
</feature>
<accession>A0A517R360</accession>
<dbReference type="PANTHER" id="PTHR43679:SF2">
    <property type="entry name" value="OCTANOYL-[GCVH]:PROTEIN N-OCTANOYLTRANSFERASE"/>
    <property type="match status" value="1"/>
</dbReference>
<dbReference type="OrthoDB" id="9774653at2"/>
<dbReference type="EMBL" id="CP036268">
    <property type="protein sequence ID" value="QDT38320.1"/>
    <property type="molecule type" value="Genomic_DNA"/>
</dbReference>
<keyword evidence="3" id="KW-1185">Reference proteome</keyword>
<organism evidence="2 3">
    <name type="scientific">Stratiformator vulcanicus</name>
    <dbReference type="NCBI Taxonomy" id="2527980"/>
    <lineage>
        <taxon>Bacteria</taxon>
        <taxon>Pseudomonadati</taxon>
        <taxon>Planctomycetota</taxon>
        <taxon>Planctomycetia</taxon>
        <taxon>Planctomycetales</taxon>
        <taxon>Planctomycetaceae</taxon>
        <taxon>Stratiformator</taxon>
    </lineage>
</organism>
<evidence type="ECO:0000259" key="1">
    <source>
        <dbReference type="PROSITE" id="PS51733"/>
    </source>
</evidence>
<dbReference type="PROSITE" id="PS51733">
    <property type="entry name" value="BPL_LPL_CATALYTIC"/>
    <property type="match status" value="1"/>
</dbReference>
<dbReference type="InterPro" id="IPR050664">
    <property type="entry name" value="Octanoyltrans_LipM/LipL"/>
</dbReference>
<dbReference type="EC" id="2.3.1.181" evidence="2"/>